<dbReference type="AlphaFoldDB" id="A0A809S978"/>
<dbReference type="CDD" id="cd01310">
    <property type="entry name" value="TatD_DNAse"/>
    <property type="match status" value="1"/>
</dbReference>
<dbReference type="NCBIfam" id="TIGR00010">
    <property type="entry name" value="YchF/TatD family DNA exonuclease"/>
    <property type="match status" value="1"/>
</dbReference>
<dbReference type="InterPro" id="IPR015991">
    <property type="entry name" value="TatD/YcfH-like"/>
</dbReference>
<gene>
    <name evidence="4" type="ORF">JPM2_5970</name>
</gene>
<evidence type="ECO:0000256" key="1">
    <source>
        <dbReference type="ARBA" id="ARBA00022723"/>
    </source>
</evidence>
<dbReference type="RefSeq" id="WP_161553312.1">
    <property type="nucleotide sequence ID" value="NZ_AP022325.1"/>
</dbReference>
<dbReference type="GO" id="GO:0005829">
    <property type="term" value="C:cytosol"/>
    <property type="evidence" value="ECO:0007669"/>
    <property type="project" value="TreeGrafter"/>
</dbReference>
<dbReference type="InterPro" id="IPR032466">
    <property type="entry name" value="Metal_Hydrolase"/>
</dbReference>
<reference evidence="4 5" key="1">
    <citation type="submission" date="2020-01" db="EMBL/GenBank/DDBJ databases">
        <title>Complete genome sequence of Mycoplasma felis strain Myco-2.</title>
        <authorList>
            <person name="Kinoshita Y."/>
            <person name="Niwa H."/>
            <person name="Uchida-Fujii E."/>
            <person name="Nukada T."/>
        </authorList>
    </citation>
    <scope>NUCLEOTIDE SEQUENCE [LARGE SCALE GENOMIC DNA]</scope>
    <source>
        <strain evidence="4 5">Myco-2</strain>
    </source>
</reference>
<feature type="binding site" evidence="3">
    <location>
        <position position="14"/>
    </location>
    <ligand>
        <name>a divalent metal cation</name>
        <dbReference type="ChEBI" id="CHEBI:60240"/>
        <label>1</label>
    </ligand>
</feature>
<feature type="binding site" evidence="3">
    <location>
        <position position="217"/>
    </location>
    <ligand>
        <name>a divalent metal cation</name>
        <dbReference type="ChEBI" id="CHEBI:60240"/>
        <label>1</label>
    </ligand>
</feature>
<dbReference type="GO" id="GO:0004536">
    <property type="term" value="F:DNA nuclease activity"/>
    <property type="evidence" value="ECO:0007669"/>
    <property type="project" value="InterPro"/>
</dbReference>
<dbReference type="FunFam" id="3.20.20.140:FF:000005">
    <property type="entry name" value="TatD family hydrolase"/>
    <property type="match status" value="1"/>
</dbReference>
<dbReference type="PIRSF" id="PIRSF005902">
    <property type="entry name" value="DNase_TatD"/>
    <property type="match status" value="1"/>
</dbReference>
<dbReference type="PANTHER" id="PTHR46124">
    <property type="entry name" value="D-AMINOACYL-TRNA DEACYLASE"/>
    <property type="match status" value="1"/>
</dbReference>
<evidence type="ECO:0000256" key="3">
    <source>
        <dbReference type="PIRSR" id="PIRSR005902-1"/>
    </source>
</evidence>
<dbReference type="Proteomes" id="UP000464317">
    <property type="component" value="Chromosome"/>
</dbReference>
<proteinExistence type="predicted"/>
<dbReference type="PROSITE" id="PS01137">
    <property type="entry name" value="TATD_1"/>
    <property type="match status" value="1"/>
</dbReference>
<keyword evidence="5" id="KW-1185">Reference proteome</keyword>
<dbReference type="PROSITE" id="PS01091">
    <property type="entry name" value="TATD_3"/>
    <property type="match status" value="1"/>
</dbReference>
<protein>
    <submittedName>
        <fullName evidence="4">TatD family hydrolase</fullName>
    </submittedName>
</protein>
<dbReference type="EMBL" id="AP022325">
    <property type="protein sequence ID" value="BBU47904.1"/>
    <property type="molecule type" value="Genomic_DNA"/>
</dbReference>
<dbReference type="PANTHER" id="PTHR46124:SF2">
    <property type="entry name" value="D-AMINOACYL-TRNA DEACYLASE"/>
    <property type="match status" value="1"/>
</dbReference>
<dbReference type="Pfam" id="PF01026">
    <property type="entry name" value="TatD_DNase"/>
    <property type="match status" value="1"/>
</dbReference>
<sequence>MSKKKNKFVDAHCHINLTYYKNPEVIEEIVSASSTNRVEFFINNGGHPKENIEVIELAKKYSVFKACIGIHPEAGKNANDYQEVEKLLLENREYISGIGEIGLDYYYEDGLDNNRQIDSFKNQIKLANKYNLPAVIHIRDKVDSFQAYQDVYSILKEYPNLKCMLHTFAGNTEWAQKFLEFKNLYFSFSGVITFGSSQNTRDVIKLIPLERILTETDSPYLRPHPYIDEINEPNTVVYVSYYLAGLKNVGMDKFVDRVNKNLRILFNL</sequence>
<keyword evidence="2 4" id="KW-0378">Hydrolase</keyword>
<evidence type="ECO:0000313" key="5">
    <source>
        <dbReference type="Proteomes" id="UP000464317"/>
    </source>
</evidence>
<dbReference type="InterPro" id="IPR001130">
    <property type="entry name" value="TatD-like"/>
</dbReference>
<feature type="binding site" evidence="3">
    <location>
        <position position="100"/>
    </location>
    <ligand>
        <name>a divalent metal cation</name>
        <dbReference type="ChEBI" id="CHEBI:60240"/>
        <label>1</label>
    </ligand>
</feature>
<dbReference type="KEGG" id="mfel:JPM2_5970"/>
<dbReference type="GO" id="GO:0046872">
    <property type="term" value="F:metal ion binding"/>
    <property type="evidence" value="ECO:0007669"/>
    <property type="project" value="UniProtKB-KW"/>
</dbReference>
<feature type="binding site" evidence="3">
    <location>
        <position position="137"/>
    </location>
    <ligand>
        <name>a divalent metal cation</name>
        <dbReference type="ChEBI" id="CHEBI:60240"/>
        <label>2</label>
    </ligand>
</feature>
<feature type="binding site" evidence="3">
    <location>
        <position position="12"/>
    </location>
    <ligand>
        <name>a divalent metal cation</name>
        <dbReference type="ChEBI" id="CHEBI:60240"/>
        <label>1</label>
    </ligand>
</feature>
<feature type="binding site" evidence="3">
    <location>
        <position position="166"/>
    </location>
    <ligand>
        <name>a divalent metal cation</name>
        <dbReference type="ChEBI" id="CHEBI:60240"/>
        <label>2</label>
    </ligand>
</feature>
<keyword evidence="1 3" id="KW-0479">Metal-binding</keyword>
<name>A0A809S978_9BACT</name>
<organism evidence="4 5">
    <name type="scientific">Mycoplasmopsis felis</name>
    <dbReference type="NCBI Taxonomy" id="33923"/>
    <lineage>
        <taxon>Bacteria</taxon>
        <taxon>Bacillati</taxon>
        <taxon>Mycoplasmatota</taxon>
        <taxon>Mycoplasmoidales</taxon>
        <taxon>Metamycoplasmataceae</taxon>
        <taxon>Mycoplasmopsis</taxon>
    </lineage>
</organism>
<dbReference type="SUPFAM" id="SSF51556">
    <property type="entry name" value="Metallo-dependent hydrolases"/>
    <property type="match status" value="1"/>
</dbReference>
<accession>A0A809S978</accession>
<dbReference type="InterPro" id="IPR018228">
    <property type="entry name" value="DNase_TatD-rel_CS"/>
</dbReference>
<evidence type="ECO:0000256" key="2">
    <source>
        <dbReference type="ARBA" id="ARBA00022801"/>
    </source>
</evidence>
<dbReference type="GO" id="GO:0016788">
    <property type="term" value="F:hydrolase activity, acting on ester bonds"/>
    <property type="evidence" value="ECO:0007669"/>
    <property type="project" value="InterPro"/>
</dbReference>
<dbReference type="Gene3D" id="3.20.20.140">
    <property type="entry name" value="Metal-dependent hydrolases"/>
    <property type="match status" value="1"/>
</dbReference>
<evidence type="ECO:0000313" key="4">
    <source>
        <dbReference type="EMBL" id="BBU47904.1"/>
    </source>
</evidence>